<name>A0A232FBC5_9HYME</name>
<proteinExistence type="predicted"/>
<dbReference type="Proteomes" id="UP000215335">
    <property type="component" value="Unassembled WGS sequence"/>
</dbReference>
<keyword evidence="2" id="KW-1185">Reference proteome</keyword>
<dbReference type="Gene3D" id="3.80.10.10">
    <property type="entry name" value="Ribonuclease Inhibitor"/>
    <property type="match status" value="1"/>
</dbReference>
<dbReference type="STRING" id="543379.A0A232FBC5"/>
<sequence>MLNTILNGSKHVCHVANKQTSSRHFYKWLIIMFNGINKKRIEEVGPDRACAEWLLRNGASVQWKGMKEYLTNYNLLPKEEERFHLSGVDATDSAIHHIGFPHFSGCKYIEDIKLVRCSYIENDAIPLLSIVKDSLKHLEVVECKNVTDEALLHLKNLVNLKTLKLGGMPYVENKDNVVSKLTAALPNCKISYMD</sequence>
<organism evidence="1 2">
    <name type="scientific">Trichomalopsis sarcophagae</name>
    <dbReference type="NCBI Taxonomy" id="543379"/>
    <lineage>
        <taxon>Eukaryota</taxon>
        <taxon>Metazoa</taxon>
        <taxon>Ecdysozoa</taxon>
        <taxon>Arthropoda</taxon>
        <taxon>Hexapoda</taxon>
        <taxon>Insecta</taxon>
        <taxon>Pterygota</taxon>
        <taxon>Neoptera</taxon>
        <taxon>Endopterygota</taxon>
        <taxon>Hymenoptera</taxon>
        <taxon>Apocrita</taxon>
        <taxon>Proctotrupomorpha</taxon>
        <taxon>Chalcidoidea</taxon>
        <taxon>Pteromalidae</taxon>
        <taxon>Pteromalinae</taxon>
        <taxon>Trichomalopsis</taxon>
    </lineage>
</organism>
<evidence type="ECO:0000313" key="2">
    <source>
        <dbReference type="Proteomes" id="UP000215335"/>
    </source>
</evidence>
<protein>
    <submittedName>
        <fullName evidence="1">Uncharacterized protein</fullName>
    </submittedName>
</protein>
<dbReference type="InterPro" id="IPR032675">
    <property type="entry name" value="LRR_dom_sf"/>
</dbReference>
<evidence type="ECO:0000313" key="1">
    <source>
        <dbReference type="EMBL" id="OXU27790.1"/>
    </source>
</evidence>
<accession>A0A232FBC5</accession>
<dbReference type="SUPFAM" id="SSF52047">
    <property type="entry name" value="RNI-like"/>
    <property type="match status" value="1"/>
</dbReference>
<dbReference type="AlphaFoldDB" id="A0A232FBC5"/>
<gene>
    <name evidence="1" type="ORF">TSAR_005349</name>
</gene>
<reference evidence="1 2" key="1">
    <citation type="journal article" date="2017" name="Curr. Biol.">
        <title>The Evolution of Venom by Co-option of Single-Copy Genes.</title>
        <authorList>
            <person name="Martinson E.O."/>
            <person name="Mrinalini"/>
            <person name="Kelkar Y.D."/>
            <person name="Chang C.H."/>
            <person name="Werren J.H."/>
        </authorList>
    </citation>
    <scope>NUCLEOTIDE SEQUENCE [LARGE SCALE GENOMIC DNA]</scope>
    <source>
        <strain evidence="1 2">Alberta</strain>
        <tissue evidence="1">Whole body</tissue>
    </source>
</reference>
<dbReference type="OrthoDB" id="5859291at2759"/>
<comment type="caution">
    <text evidence="1">The sequence shown here is derived from an EMBL/GenBank/DDBJ whole genome shotgun (WGS) entry which is preliminary data.</text>
</comment>
<dbReference type="EMBL" id="NNAY01000542">
    <property type="protein sequence ID" value="OXU27790.1"/>
    <property type="molecule type" value="Genomic_DNA"/>
</dbReference>